<comment type="caution">
    <text evidence="17">The sequence shown here is derived from an EMBL/GenBank/DDBJ whole genome shotgun (WGS) entry which is preliminary data.</text>
</comment>
<evidence type="ECO:0000256" key="7">
    <source>
        <dbReference type="ARBA" id="ARBA00022741"/>
    </source>
</evidence>
<dbReference type="InterPro" id="IPR028979">
    <property type="entry name" value="Ser_kin/Pase_Hpr-like_N_sf"/>
</dbReference>
<keyword evidence="4 14" id="KW-0723">Serine/threonine-protein kinase</keyword>
<evidence type="ECO:0000256" key="2">
    <source>
        <dbReference type="ARBA" id="ARBA00001946"/>
    </source>
</evidence>
<dbReference type="EMBL" id="JAUSTO010000005">
    <property type="protein sequence ID" value="MDQ0152422.1"/>
    <property type="molecule type" value="Genomic_DNA"/>
</dbReference>
<accession>A0AAE3VA99</accession>
<evidence type="ECO:0000256" key="14">
    <source>
        <dbReference type="HAMAP-Rule" id="MF_01249"/>
    </source>
</evidence>
<dbReference type="GO" id="GO:0005524">
    <property type="term" value="F:ATP binding"/>
    <property type="evidence" value="ECO:0007669"/>
    <property type="project" value="UniProtKB-UniRule"/>
</dbReference>
<feature type="active site" description="Proton acceptor; for phosphorylation activity. Proton donor; for dephosphorylation activity" evidence="14">
    <location>
        <position position="179"/>
    </location>
</feature>
<evidence type="ECO:0000256" key="8">
    <source>
        <dbReference type="ARBA" id="ARBA00022777"/>
    </source>
</evidence>
<feature type="region of interest" description="Important for the catalytic mechanism of both phosphorylation and dephosphorylation" evidence="14">
    <location>
        <begin position="203"/>
        <end position="212"/>
    </location>
</feature>
<feature type="region of interest" description="Important for the catalytic mechanism of dephosphorylation" evidence="14">
    <location>
        <begin position="266"/>
        <end position="271"/>
    </location>
</feature>
<dbReference type="InterPro" id="IPR003755">
    <property type="entry name" value="HPr(Ser)_kin/Pase"/>
</dbReference>
<feature type="binding site" evidence="14">
    <location>
        <position position="162"/>
    </location>
    <ligand>
        <name>Mg(2+)</name>
        <dbReference type="ChEBI" id="CHEBI:18420"/>
    </ligand>
</feature>
<dbReference type="Gene3D" id="3.40.1390.20">
    <property type="entry name" value="HprK N-terminal domain-like"/>
    <property type="match status" value="1"/>
</dbReference>
<dbReference type="InterPro" id="IPR011126">
    <property type="entry name" value="Hpr_kin/Pase_Hpr_N"/>
</dbReference>
<evidence type="ECO:0000256" key="10">
    <source>
        <dbReference type="ARBA" id="ARBA00022842"/>
    </source>
</evidence>
<keyword evidence="12 14" id="KW-0119">Carbohydrate metabolism</keyword>
<comment type="domain">
    <text evidence="14">The Walker A ATP-binding motif also binds Pi and PPi.</text>
</comment>
<evidence type="ECO:0000259" key="16">
    <source>
        <dbReference type="Pfam" id="PF07475"/>
    </source>
</evidence>
<keyword evidence="6 14" id="KW-0479">Metal-binding</keyword>
<feature type="active site" evidence="14">
    <location>
        <position position="245"/>
    </location>
</feature>
<evidence type="ECO:0000256" key="1">
    <source>
        <dbReference type="ARBA" id="ARBA00001120"/>
    </source>
</evidence>
<gene>
    <name evidence="14" type="primary">hprK</name>
    <name evidence="17" type="ORF">J2S20_001111</name>
</gene>
<comment type="subunit">
    <text evidence="14">Homohexamer.</text>
</comment>
<proteinExistence type="inferred from homology"/>
<dbReference type="GO" id="GO:0000155">
    <property type="term" value="F:phosphorelay sensor kinase activity"/>
    <property type="evidence" value="ECO:0007669"/>
    <property type="project" value="InterPro"/>
</dbReference>
<dbReference type="EC" id="2.7.4.-" evidence="14"/>
<feature type="binding site" evidence="14">
    <location>
        <begin position="155"/>
        <end position="162"/>
    </location>
    <ligand>
        <name>ATP</name>
        <dbReference type="ChEBI" id="CHEBI:30616"/>
    </ligand>
</feature>
<dbReference type="InterPro" id="IPR027417">
    <property type="entry name" value="P-loop_NTPase"/>
</dbReference>
<keyword evidence="7 14" id="KW-0547">Nucleotide-binding</keyword>
<dbReference type="Gene3D" id="3.40.50.300">
    <property type="entry name" value="P-loop containing nucleotide triphosphate hydrolases"/>
    <property type="match status" value="1"/>
</dbReference>
<sequence length="377" mass="42917">MLQGITVTKLIKNNHFMNLTPEIDTDSIIISTPDVNRPALPLTGFFAHFDNERLQVIGNVEAEYIGLMDTEAKEKIFDQICRFRVPGFIFARNLQPDPILLKKCREYGIPCMVTPQTTADLTSELIRWLKTRLAPTISIHGVLVDVYGEGVLILGDSGVGKSEAALELIKRGHRLVADDVVELRRISEVSLIGRAPSITKHFIELRGIGIIDVKALFGAECVKDVQTVDLVIKLEEWDKNRDYDRLGMDDQYTEFLGVQVVCNTLPIRPGRNLAIICETAAVNRRQKKMGYNAAKELYRRVTDNMIKSAERHERERHKEELIAERRRIGEELNHQVKEKILGHLETIDTTDLPEHYGEFERNLSRIETDSADMDQMS</sequence>
<evidence type="ECO:0000313" key="18">
    <source>
        <dbReference type="Proteomes" id="UP001241537"/>
    </source>
</evidence>
<dbReference type="HAMAP" id="MF_01249">
    <property type="entry name" value="HPr_kinase"/>
    <property type="match status" value="1"/>
</dbReference>
<dbReference type="GO" id="GO:0006109">
    <property type="term" value="P:regulation of carbohydrate metabolic process"/>
    <property type="evidence" value="ECO:0007669"/>
    <property type="project" value="UniProtKB-UniRule"/>
</dbReference>
<dbReference type="InterPro" id="IPR011104">
    <property type="entry name" value="Hpr_kin/Pase_C"/>
</dbReference>
<dbReference type="GO" id="GO:0004674">
    <property type="term" value="F:protein serine/threonine kinase activity"/>
    <property type="evidence" value="ECO:0007669"/>
    <property type="project" value="UniProtKB-KW"/>
</dbReference>
<keyword evidence="10 14" id="KW-0460">Magnesium</keyword>
<comment type="miscellaneous">
    <text evidence="14">Both phosphorylation and phosphorolysis are carried out by the same active site and suggest a common mechanism for both reactions.</text>
</comment>
<feature type="binding site" evidence="14">
    <location>
        <position position="204"/>
    </location>
    <ligand>
        <name>Mg(2+)</name>
        <dbReference type="ChEBI" id="CHEBI:18420"/>
    </ligand>
</feature>
<dbReference type="Pfam" id="PF02603">
    <property type="entry name" value="Hpr_kinase_N"/>
    <property type="match status" value="1"/>
</dbReference>
<protein>
    <recommendedName>
        <fullName evidence="14">HPr kinase/phosphorylase</fullName>
        <shortName evidence="14">HPrK/P</shortName>
        <ecNumber evidence="14">2.7.11.-</ecNumber>
        <ecNumber evidence="14">2.7.4.-</ecNumber>
    </recommendedName>
    <alternativeName>
        <fullName evidence="14">HPr(Ser) kinase/phosphorylase</fullName>
    </alternativeName>
</protein>
<feature type="active site" evidence="14">
    <location>
        <position position="140"/>
    </location>
</feature>
<comment type="similarity">
    <text evidence="3 14">Belongs to the HPrK/P family.</text>
</comment>
<evidence type="ECO:0000256" key="13">
    <source>
        <dbReference type="ARBA" id="ARBA00047657"/>
    </source>
</evidence>
<dbReference type="CDD" id="cd01918">
    <property type="entry name" value="HprK_C"/>
    <property type="match status" value="1"/>
</dbReference>
<dbReference type="SUPFAM" id="SSF75138">
    <property type="entry name" value="HprK N-terminal domain-like"/>
    <property type="match status" value="1"/>
</dbReference>
<dbReference type="GO" id="GO:0000287">
    <property type="term" value="F:magnesium ion binding"/>
    <property type="evidence" value="ECO:0007669"/>
    <property type="project" value="UniProtKB-UniRule"/>
</dbReference>
<comment type="catalytic activity">
    <reaction evidence="1 14">
        <text>[HPr protein]-L-serine + ATP = [HPr protein]-O-phospho-L-serine + ADP + H(+)</text>
        <dbReference type="Rhea" id="RHEA:46600"/>
        <dbReference type="Rhea" id="RHEA-COMP:11602"/>
        <dbReference type="Rhea" id="RHEA-COMP:11603"/>
        <dbReference type="ChEBI" id="CHEBI:15378"/>
        <dbReference type="ChEBI" id="CHEBI:29999"/>
        <dbReference type="ChEBI" id="CHEBI:30616"/>
        <dbReference type="ChEBI" id="CHEBI:83421"/>
        <dbReference type="ChEBI" id="CHEBI:456216"/>
    </reaction>
</comment>
<keyword evidence="8 14" id="KW-0418">Kinase</keyword>
<evidence type="ECO:0000256" key="3">
    <source>
        <dbReference type="ARBA" id="ARBA00006883"/>
    </source>
</evidence>
<dbReference type="PANTHER" id="PTHR30305">
    <property type="entry name" value="PROTEIN YJDM-RELATED"/>
    <property type="match status" value="1"/>
</dbReference>
<evidence type="ECO:0000256" key="9">
    <source>
        <dbReference type="ARBA" id="ARBA00022840"/>
    </source>
</evidence>
<feature type="active site" evidence="14">
    <location>
        <position position="161"/>
    </location>
</feature>
<comment type="cofactor">
    <cofactor evidence="2 14">
        <name>Mg(2+)</name>
        <dbReference type="ChEBI" id="CHEBI:18420"/>
    </cofactor>
</comment>
<evidence type="ECO:0000256" key="6">
    <source>
        <dbReference type="ARBA" id="ARBA00022723"/>
    </source>
</evidence>
<dbReference type="NCBIfam" id="TIGR00679">
    <property type="entry name" value="hpr-ser"/>
    <property type="match status" value="1"/>
</dbReference>
<keyword evidence="18" id="KW-1185">Reference proteome</keyword>
<dbReference type="Pfam" id="PF07475">
    <property type="entry name" value="Hpr_kinase_C"/>
    <property type="match status" value="1"/>
</dbReference>
<reference evidence="17" key="1">
    <citation type="submission" date="2023-07" db="EMBL/GenBank/DDBJ databases">
        <title>Genomic Encyclopedia of Type Strains, Phase IV (KMG-IV): sequencing the most valuable type-strain genomes for metagenomic binning, comparative biology and taxonomic classification.</title>
        <authorList>
            <person name="Goeker M."/>
        </authorList>
    </citation>
    <scope>NUCLEOTIDE SEQUENCE</scope>
    <source>
        <strain evidence="17">DSM 19659</strain>
    </source>
</reference>
<evidence type="ECO:0000256" key="4">
    <source>
        <dbReference type="ARBA" id="ARBA00022527"/>
    </source>
</evidence>
<name>A0AAE3VA99_9FIRM</name>
<keyword evidence="5 14" id="KW-0808">Transferase</keyword>
<organism evidence="17 18">
    <name type="scientific">Moryella indoligenes</name>
    <dbReference type="NCBI Taxonomy" id="371674"/>
    <lineage>
        <taxon>Bacteria</taxon>
        <taxon>Bacillati</taxon>
        <taxon>Bacillota</taxon>
        <taxon>Clostridia</taxon>
        <taxon>Lachnospirales</taxon>
        <taxon>Lachnospiraceae</taxon>
        <taxon>Moryella</taxon>
    </lineage>
</organism>
<evidence type="ECO:0000256" key="11">
    <source>
        <dbReference type="ARBA" id="ARBA00023268"/>
    </source>
</evidence>
<evidence type="ECO:0000256" key="12">
    <source>
        <dbReference type="ARBA" id="ARBA00023277"/>
    </source>
</evidence>
<dbReference type="GO" id="GO:0004712">
    <property type="term" value="F:protein serine/threonine/tyrosine kinase activity"/>
    <property type="evidence" value="ECO:0007669"/>
    <property type="project" value="UniProtKB-UniRule"/>
</dbReference>
<dbReference type="AlphaFoldDB" id="A0AAE3VA99"/>
<dbReference type="EC" id="2.7.11.-" evidence="14"/>
<evidence type="ECO:0000256" key="5">
    <source>
        <dbReference type="ARBA" id="ARBA00022679"/>
    </source>
</evidence>
<keyword evidence="9 14" id="KW-0067">ATP-binding</keyword>
<evidence type="ECO:0000313" key="17">
    <source>
        <dbReference type="EMBL" id="MDQ0152422.1"/>
    </source>
</evidence>
<dbReference type="FunFam" id="3.40.50.300:FF:000174">
    <property type="entry name" value="HPr kinase/phosphorylase"/>
    <property type="match status" value="1"/>
</dbReference>
<feature type="domain" description="HPr(Ser) kinase/phosphorylase N-terminal" evidence="15">
    <location>
        <begin position="5"/>
        <end position="129"/>
    </location>
</feature>
<comment type="function">
    <text evidence="14">Catalyzes the ATP- as well as the pyrophosphate-dependent phosphorylation of a specific serine residue in HPr, a phosphocarrier protein of the phosphoenolpyruvate-dependent sugar phosphotransferase system (PTS). HprK/P also catalyzes the pyrophosphate-producing, inorganic phosphate-dependent dephosphorylation (phosphorolysis) of seryl-phosphorylated HPr (P-Ser-HPr). The two antagonistic activities of HprK/P are regulated by several intracellular metabolites, which change their concentration in response to the absence or presence of rapidly metabolisable carbon sources (glucose, fructose, etc.) in the growth medium. Therefore, by controlling the phosphorylation state of HPr, HPrK/P is a sensor enzyme that plays a major role in the regulation of carbon metabolism and sugar transport: it mediates carbon catabolite repression (CCR), and regulates PTS-catalyzed carbohydrate uptake and inducer exclusion.</text>
</comment>
<dbReference type="Proteomes" id="UP001241537">
    <property type="component" value="Unassembled WGS sequence"/>
</dbReference>
<keyword evidence="11 14" id="KW-0511">Multifunctional enzyme</keyword>
<evidence type="ECO:0000259" key="15">
    <source>
        <dbReference type="Pfam" id="PF02603"/>
    </source>
</evidence>
<dbReference type="PANTHER" id="PTHR30305:SF1">
    <property type="entry name" value="HPR KINASE_PHOSPHORYLASE"/>
    <property type="match status" value="1"/>
</dbReference>
<dbReference type="SUPFAM" id="SSF53795">
    <property type="entry name" value="PEP carboxykinase-like"/>
    <property type="match status" value="1"/>
</dbReference>
<comment type="catalytic activity">
    <reaction evidence="13 14">
        <text>[HPr protein]-O-phospho-L-serine + phosphate + H(+) = [HPr protein]-L-serine + diphosphate</text>
        <dbReference type="Rhea" id="RHEA:46604"/>
        <dbReference type="Rhea" id="RHEA-COMP:11602"/>
        <dbReference type="Rhea" id="RHEA-COMP:11603"/>
        <dbReference type="ChEBI" id="CHEBI:15378"/>
        <dbReference type="ChEBI" id="CHEBI:29999"/>
        <dbReference type="ChEBI" id="CHEBI:33019"/>
        <dbReference type="ChEBI" id="CHEBI:43474"/>
        <dbReference type="ChEBI" id="CHEBI:83421"/>
    </reaction>
</comment>
<feature type="domain" description="HPr kinase/phosphorylase C-terminal" evidence="16">
    <location>
        <begin position="132"/>
        <end position="300"/>
    </location>
</feature>